<reference evidence="1" key="1">
    <citation type="submission" date="2021-01" db="EMBL/GenBank/DDBJ databases">
        <authorList>
            <person name="Corre E."/>
            <person name="Pelletier E."/>
            <person name="Niang G."/>
            <person name="Scheremetjew M."/>
            <person name="Finn R."/>
            <person name="Kale V."/>
            <person name="Holt S."/>
            <person name="Cochrane G."/>
            <person name="Meng A."/>
            <person name="Brown T."/>
            <person name="Cohen L."/>
        </authorList>
    </citation>
    <scope>NUCLEOTIDE SEQUENCE</scope>
    <source>
        <strain evidence="1">OF101</strain>
    </source>
</reference>
<organism evidence="1">
    <name type="scientific">Alexandrium catenella</name>
    <name type="common">Red tide dinoflagellate</name>
    <name type="synonym">Gonyaulax catenella</name>
    <dbReference type="NCBI Taxonomy" id="2925"/>
    <lineage>
        <taxon>Eukaryota</taxon>
        <taxon>Sar</taxon>
        <taxon>Alveolata</taxon>
        <taxon>Dinophyceae</taxon>
        <taxon>Gonyaulacales</taxon>
        <taxon>Pyrocystaceae</taxon>
        <taxon>Alexandrium</taxon>
    </lineage>
</organism>
<dbReference type="SUPFAM" id="SSF54928">
    <property type="entry name" value="RNA-binding domain, RBD"/>
    <property type="match status" value="1"/>
</dbReference>
<protein>
    <submittedName>
        <fullName evidence="1">Uncharacterized protein</fullName>
    </submittedName>
</protein>
<accession>A0A7S1PV99</accession>
<sequence length="313" mass="34293">MDPRSGSAATGRRMLNRGGQLLWPLGGGWESRAKARQFLGAALQRPSRKSLSPLLCWACCIASLASIADILPFGSCPATMLVPAPSAANALASATRPDVGQLFDRAGASTRALLTTRRGRRWTKNNWEKPDLKAEKREMRGRFHRGGIKMATTEFAMPSEPRGTTQRGKKNHFHLLDRYIRRIDSLVPEDMEDLVRPLSYKPNQEKTSHTLKITLDVGVDMAVNVTEDDVRIFLSPLVPTGIALGWTGSDGESEVYVQFDTNEDCQAGRQLDGKLLGSGPAKVRYSVDNKFRRVCEDLGLAGPDMVTLATVAA</sequence>
<proteinExistence type="predicted"/>
<dbReference type="InterPro" id="IPR035979">
    <property type="entry name" value="RBD_domain_sf"/>
</dbReference>
<evidence type="ECO:0000313" key="1">
    <source>
        <dbReference type="EMBL" id="CAD9103854.1"/>
    </source>
</evidence>
<gene>
    <name evidence="1" type="ORF">ACAT0790_LOCUS8725</name>
</gene>
<dbReference type="AlphaFoldDB" id="A0A7S1PV99"/>
<name>A0A7S1PV99_ALECA</name>
<dbReference type="EMBL" id="HBGE01014776">
    <property type="protein sequence ID" value="CAD9103854.1"/>
    <property type="molecule type" value="Transcribed_RNA"/>
</dbReference>
<dbReference type="GO" id="GO:0003676">
    <property type="term" value="F:nucleic acid binding"/>
    <property type="evidence" value="ECO:0007669"/>
    <property type="project" value="InterPro"/>
</dbReference>